<sequence>MSLDKFFADLIIRVENSEEISNAGKDKDGFYKPTRTILLRHLQLLKDLHAKPLAKQMVIASWKEVVELVPPEWLVMEAAEREEFKRILS</sequence>
<evidence type="ECO:0000313" key="2">
    <source>
        <dbReference type="Proteomes" id="UP000075320"/>
    </source>
</evidence>
<dbReference type="AlphaFoldDB" id="A0A150WH26"/>
<proteinExistence type="predicted"/>
<comment type="caution">
    <text evidence="1">The sequence shown here is derived from an EMBL/GenBank/DDBJ whole genome shotgun (WGS) entry which is preliminary data.</text>
</comment>
<reference evidence="1 2" key="1">
    <citation type="submission" date="2016-03" db="EMBL/GenBank/DDBJ databases">
        <authorList>
            <person name="Ploux O."/>
        </authorList>
    </citation>
    <scope>NUCLEOTIDE SEQUENCE [LARGE SCALE GENOMIC DNA]</scope>
    <source>
        <strain evidence="1 2">R0</strain>
    </source>
</reference>
<dbReference type="OrthoDB" id="5295775at2"/>
<evidence type="ECO:0000313" key="1">
    <source>
        <dbReference type="EMBL" id="KYG62397.1"/>
    </source>
</evidence>
<accession>A0A150WH26</accession>
<name>A0A150WH26_BDEBC</name>
<organism evidence="1 2">
    <name type="scientific">Bdellovibrio bacteriovorus</name>
    <dbReference type="NCBI Taxonomy" id="959"/>
    <lineage>
        <taxon>Bacteria</taxon>
        <taxon>Pseudomonadati</taxon>
        <taxon>Bdellovibrionota</taxon>
        <taxon>Bdellovibrionia</taxon>
        <taxon>Bdellovibrionales</taxon>
        <taxon>Pseudobdellovibrionaceae</taxon>
        <taxon>Bdellovibrio</taxon>
    </lineage>
</organism>
<dbReference type="EMBL" id="LUKE01000005">
    <property type="protein sequence ID" value="KYG62397.1"/>
    <property type="molecule type" value="Genomic_DNA"/>
</dbReference>
<protein>
    <submittedName>
        <fullName evidence="1">Uncharacterized protein</fullName>
    </submittedName>
</protein>
<gene>
    <name evidence="1" type="ORF">AZI86_16305</name>
</gene>
<keyword evidence="2" id="KW-1185">Reference proteome</keyword>
<dbReference type="Proteomes" id="UP000075320">
    <property type="component" value="Unassembled WGS sequence"/>
</dbReference>
<dbReference type="RefSeq" id="WP_061836358.1">
    <property type="nucleotide sequence ID" value="NZ_LUKE01000005.1"/>
</dbReference>